<dbReference type="VEuPathDB" id="VectorBase:AMEM019052"/>
<dbReference type="SMART" id="SM00240">
    <property type="entry name" value="FHA"/>
    <property type="match status" value="1"/>
</dbReference>
<dbReference type="PROSITE" id="PS50006">
    <property type="entry name" value="FHA_DOMAIN"/>
    <property type="match status" value="1"/>
</dbReference>
<dbReference type="VEuPathDB" id="VectorBase:AMEM21_015887"/>
<accession>A0A1I8JVA1</accession>
<dbReference type="EnsemblMetazoa" id="AMEM019052-RA">
    <property type="protein sequence ID" value="AMEM019052-PA"/>
    <property type="gene ID" value="AMEM019052"/>
</dbReference>
<organism evidence="4 5">
    <name type="scientific">Anopheles merus</name>
    <name type="common">Mosquito</name>
    <dbReference type="NCBI Taxonomy" id="30066"/>
    <lineage>
        <taxon>Eukaryota</taxon>
        <taxon>Metazoa</taxon>
        <taxon>Ecdysozoa</taxon>
        <taxon>Arthropoda</taxon>
        <taxon>Hexapoda</taxon>
        <taxon>Insecta</taxon>
        <taxon>Pterygota</taxon>
        <taxon>Neoptera</taxon>
        <taxon>Endopterygota</taxon>
        <taxon>Diptera</taxon>
        <taxon>Nematocera</taxon>
        <taxon>Culicoidea</taxon>
        <taxon>Culicidae</taxon>
        <taxon>Anophelinae</taxon>
        <taxon>Anopheles</taxon>
    </lineage>
</organism>
<feature type="transmembrane region" description="Helical" evidence="2">
    <location>
        <begin position="251"/>
        <end position="268"/>
    </location>
</feature>
<dbReference type="Proteomes" id="UP000075903">
    <property type="component" value="Unassembled WGS sequence"/>
</dbReference>
<keyword evidence="2" id="KW-1133">Transmembrane helix</keyword>
<feature type="compositionally biased region" description="Polar residues" evidence="1">
    <location>
        <begin position="148"/>
        <end position="158"/>
    </location>
</feature>
<dbReference type="Pfam" id="PF00498">
    <property type="entry name" value="FHA"/>
    <property type="match status" value="1"/>
</dbReference>
<evidence type="ECO:0000259" key="3">
    <source>
        <dbReference type="PROSITE" id="PS50006"/>
    </source>
</evidence>
<keyword evidence="2" id="KW-0472">Membrane</keyword>
<keyword evidence="5" id="KW-1185">Reference proteome</keyword>
<dbReference type="GeneID" id="121599563"/>
<evidence type="ECO:0000256" key="2">
    <source>
        <dbReference type="SAM" id="Phobius"/>
    </source>
</evidence>
<dbReference type="AlphaFoldDB" id="A0A1I8JVA1"/>
<dbReference type="KEGG" id="amer:121599563"/>
<dbReference type="SUPFAM" id="SSF49879">
    <property type="entry name" value="SMAD/FHA domain"/>
    <property type="match status" value="1"/>
</dbReference>
<dbReference type="InterPro" id="IPR000253">
    <property type="entry name" value="FHA_dom"/>
</dbReference>
<dbReference type="RefSeq" id="XP_041783378.1">
    <property type="nucleotide sequence ID" value="XM_041927444.1"/>
</dbReference>
<dbReference type="Gene3D" id="2.60.200.20">
    <property type="match status" value="1"/>
</dbReference>
<reference evidence="4" key="1">
    <citation type="submission" date="2020-05" db="UniProtKB">
        <authorList>
            <consortium name="EnsemblMetazoa"/>
        </authorList>
    </citation>
    <scope>IDENTIFICATION</scope>
    <source>
        <strain evidence="4">MAF</strain>
    </source>
</reference>
<dbReference type="STRING" id="30066.A0A1I8JVA1"/>
<evidence type="ECO:0000256" key="1">
    <source>
        <dbReference type="SAM" id="MobiDB-lite"/>
    </source>
</evidence>
<protein>
    <recommendedName>
        <fullName evidence="3">FHA domain-containing protein</fullName>
    </recommendedName>
</protein>
<sequence length="271" mass="30498">MCKMAETENTDALENCEIKLECTENSHPFETRIFMIAPGNEKHIGRYRKKKLNTTLDDHLLFENRILSHTHALLLFQEGKLYLKDLCSSNGTYLNGEYIGPASEEASEPQAQQLKTGDVLRFGKLRTIDGELIKPIEAKLTIQYPPSVQVEGSKQPPANYTPCEGQQLEQTTPVEQRSRKRSAPSSTISKAIKGKVKPISCKTAERSTVTEEIQLCTKSTQSVHTEEKKPSTACDSCELLTQAFYNYRKRALIAIAFCLAIIVGYQQYVKF</sequence>
<feature type="region of interest" description="Disordered" evidence="1">
    <location>
        <begin position="148"/>
        <end position="188"/>
    </location>
</feature>
<feature type="domain" description="FHA" evidence="3">
    <location>
        <begin position="42"/>
        <end position="99"/>
    </location>
</feature>
<evidence type="ECO:0000313" key="4">
    <source>
        <dbReference type="EnsemblMetazoa" id="AMEM019052-PA"/>
    </source>
</evidence>
<evidence type="ECO:0000313" key="5">
    <source>
        <dbReference type="Proteomes" id="UP000075903"/>
    </source>
</evidence>
<dbReference type="InterPro" id="IPR008984">
    <property type="entry name" value="SMAD_FHA_dom_sf"/>
</dbReference>
<proteinExistence type="predicted"/>
<name>A0A1I8JVA1_ANOME</name>
<keyword evidence="2" id="KW-0812">Transmembrane</keyword>